<keyword evidence="3" id="KW-1185">Reference proteome</keyword>
<dbReference type="SUPFAM" id="SSF53756">
    <property type="entry name" value="UDP-Glycosyltransferase/glycogen phosphorylase"/>
    <property type="match status" value="1"/>
</dbReference>
<dbReference type="AlphaFoldDB" id="A0A7Y8Y1M5"/>
<dbReference type="CDD" id="cd03801">
    <property type="entry name" value="GT4_PimA-like"/>
    <property type="match status" value="1"/>
</dbReference>
<dbReference type="InterPro" id="IPR001296">
    <property type="entry name" value="Glyco_trans_1"/>
</dbReference>
<dbReference type="RefSeq" id="WP_176005744.1">
    <property type="nucleotide sequence ID" value="NZ_JABWMI010000010.1"/>
</dbReference>
<evidence type="ECO:0000259" key="1">
    <source>
        <dbReference type="Pfam" id="PF00534"/>
    </source>
</evidence>
<dbReference type="Pfam" id="PF00534">
    <property type="entry name" value="Glycos_transf_1"/>
    <property type="match status" value="1"/>
</dbReference>
<dbReference type="PANTHER" id="PTHR12526">
    <property type="entry name" value="GLYCOSYLTRANSFERASE"/>
    <property type="match status" value="1"/>
</dbReference>
<gene>
    <name evidence="2" type="ORF">HZF10_08375</name>
</gene>
<organism evidence="2 3">
    <name type="scientific">Flavobacterium agri</name>
    <dbReference type="NCBI Taxonomy" id="2743471"/>
    <lineage>
        <taxon>Bacteria</taxon>
        <taxon>Pseudomonadati</taxon>
        <taxon>Bacteroidota</taxon>
        <taxon>Flavobacteriia</taxon>
        <taxon>Flavobacteriales</taxon>
        <taxon>Flavobacteriaceae</taxon>
        <taxon>Flavobacterium</taxon>
    </lineage>
</organism>
<dbReference type="PANTHER" id="PTHR12526:SF630">
    <property type="entry name" value="GLYCOSYLTRANSFERASE"/>
    <property type="match status" value="1"/>
</dbReference>
<proteinExistence type="predicted"/>
<evidence type="ECO:0000313" key="2">
    <source>
        <dbReference type="EMBL" id="NYA70931.1"/>
    </source>
</evidence>
<sequence length="336" mass="37949">MTKKRLLYIGNKLAGRGKNPTSIEILGPLLESEGFEVRYASSASNKIVRLWSMFFSTLRNAFRIDFVLVDTYSTSNFWYAIMVAGLCRILRLKYIPLLHGGNLPQRIKKNPELARFIFAHSFLNVAPSPYLKSVFESEGFQVEVVPNPLMTEVEAQNRSVFRPKLLWVRSFSTIYNPAMAVDVARLLSRDFDDVALYMVGPDVEGNLEKVKTYAQNHGVHVLFTGKLSKKEWMQMAHECDFFINTSNVDNTPFSLIEAASLGLAVVSTDVGGIPYLFKNDVSAVLVPTNDARQMARRISDLVADVSKAQTLVALSKELAQSFKWENIRPKWLEILK</sequence>
<dbReference type="Proteomes" id="UP000535020">
    <property type="component" value="Unassembled WGS sequence"/>
</dbReference>
<keyword evidence="2" id="KW-0808">Transferase</keyword>
<protein>
    <submittedName>
        <fullName evidence="2">Glycosyltransferase family 4 protein</fullName>
    </submittedName>
</protein>
<evidence type="ECO:0000313" key="3">
    <source>
        <dbReference type="Proteomes" id="UP000535020"/>
    </source>
</evidence>
<comment type="caution">
    <text evidence="2">The sequence shown here is derived from an EMBL/GenBank/DDBJ whole genome shotgun (WGS) entry which is preliminary data.</text>
</comment>
<dbReference type="EMBL" id="JACBJI010000003">
    <property type="protein sequence ID" value="NYA70931.1"/>
    <property type="molecule type" value="Genomic_DNA"/>
</dbReference>
<accession>A0A7Y8Y1M5</accession>
<dbReference type="GO" id="GO:0016757">
    <property type="term" value="F:glycosyltransferase activity"/>
    <property type="evidence" value="ECO:0007669"/>
    <property type="project" value="InterPro"/>
</dbReference>
<dbReference type="Gene3D" id="3.40.50.2000">
    <property type="entry name" value="Glycogen Phosphorylase B"/>
    <property type="match status" value="2"/>
</dbReference>
<name>A0A7Y8Y1M5_9FLAO</name>
<reference evidence="2 3" key="1">
    <citation type="submission" date="2020-07" db="EMBL/GenBank/DDBJ databases">
        <authorList>
            <person name="Sun Q."/>
        </authorList>
    </citation>
    <scope>NUCLEOTIDE SEQUENCE [LARGE SCALE GENOMIC DNA]</scope>
    <source>
        <strain evidence="2 3">MAH-1</strain>
    </source>
</reference>
<feature type="domain" description="Glycosyl transferase family 1" evidence="1">
    <location>
        <begin position="162"/>
        <end position="309"/>
    </location>
</feature>